<evidence type="ECO:0008006" key="3">
    <source>
        <dbReference type="Google" id="ProtNLM"/>
    </source>
</evidence>
<evidence type="ECO:0000256" key="1">
    <source>
        <dbReference type="SAM" id="MobiDB-lite"/>
    </source>
</evidence>
<reference evidence="2" key="2">
    <citation type="journal article" date="2014" name="ISME J.">
        <title>Microbial stratification in low pH oxic and suboxic macroscopic growths along an acid mine drainage.</title>
        <authorList>
            <person name="Mendez-Garcia C."/>
            <person name="Mesa V."/>
            <person name="Sprenger R.R."/>
            <person name="Richter M."/>
            <person name="Diez M.S."/>
            <person name="Solano J."/>
            <person name="Bargiela R."/>
            <person name="Golyshina O.V."/>
            <person name="Manteca A."/>
            <person name="Ramos J.L."/>
            <person name="Gallego J.R."/>
            <person name="Llorente I."/>
            <person name="Martins Dos Santos V.A."/>
            <person name="Jensen O.N."/>
            <person name="Pelaez A.I."/>
            <person name="Sanchez J."/>
            <person name="Ferrer M."/>
        </authorList>
    </citation>
    <scope>NUCLEOTIDE SEQUENCE</scope>
</reference>
<dbReference type="AlphaFoldDB" id="T0Y5G8"/>
<organism evidence="2">
    <name type="scientific">mine drainage metagenome</name>
    <dbReference type="NCBI Taxonomy" id="410659"/>
    <lineage>
        <taxon>unclassified sequences</taxon>
        <taxon>metagenomes</taxon>
        <taxon>ecological metagenomes</taxon>
    </lineage>
</organism>
<proteinExistence type="predicted"/>
<feature type="non-terminal residue" evidence="2">
    <location>
        <position position="136"/>
    </location>
</feature>
<protein>
    <recommendedName>
        <fullName evidence="3">Transposase InsH N-terminal domain-containing protein</fullName>
    </recommendedName>
</protein>
<accession>T0Y5G8</accession>
<dbReference type="EMBL" id="AUZZ01010271">
    <property type="protein sequence ID" value="EQD30351.1"/>
    <property type="molecule type" value="Genomic_DNA"/>
</dbReference>
<sequence length="136" mass="15508">MINESVNIASESIRSRMSGKNRLPGRPPMPADDIAKIMLLQCYFGFSNRVAAGFLKMITTIQFSSNFSYKTVERGYEPERTKPLFDEIFRLTNEWSNFDENTVSIDGTGDPTTMKVNYESKRAKQRKKKHGEVSPS</sequence>
<reference evidence="2" key="1">
    <citation type="submission" date="2013-08" db="EMBL/GenBank/DDBJ databases">
        <authorList>
            <person name="Mendez C."/>
            <person name="Richter M."/>
            <person name="Ferrer M."/>
            <person name="Sanchez J."/>
        </authorList>
    </citation>
    <scope>NUCLEOTIDE SEQUENCE</scope>
</reference>
<gene>
    <name evidence="2" type="ORF">B2A_14157</name>
</gene>
<name>T0Y5G8_9ZZZZ</name>
<feature type="region of interest" description="Disordered" evidence="1">
    <location>
        <begin position="100"/>
        <end position="136"/>
    </location>
</feature>
<feature type="compositionally biased region" description="Polar residues" evidence="1">
    <location>
        <begin position="100"/>
        <end position="115"/>
    </location>
</feature>
<evidence type="ECO:0000313" key="2">
    <source>
        <dbReference type="EMBL" id="EQD30351.1"/>
    </source>
</evidence>
<comment type="caution">
    <text evidence="2">The sequence shown here is derived from an EMBL/GenBank/DDBJ whole genome shotgun (WGS) entry which is preliminary data.</text>
</comment>